<dbReference type="AlphaFoldDB" id="A0A927FD79"/>
<keyword evidence="3" id="KW-0813">Transport</keyword>
<dbReference type="GO" id="GO:0055085">
    <property type="term" value="P:transmembrane transport"/>
    <property type="evidence" value="ECO:0007669"/>
    <property type="project" value="InterPro"/>
</dbReference>
<dbReference type="PROSITE" id="PS50928">
    <property type="entry name" value="ABC_TM1"/>
    <property type="match status" value="1"/>
</dbReference>
<keyword evidence="8 9" id="KW-0472">Membrane</keyword>
<keyword evidence="5 9" id="KW-0812">Transmembrane</keyword>
<feature type="transmembrane region" description="Helical" evidence="9">
    <location>
        <begin position="652"/>
        <end position="672"/>
    </location>
</feature>
<evidence type="ECO:0000256" key="7">
    <source>
        <dbReference type="ARBA" id="ARBA00022989"/>
    </source>
</evidence>
<evidence type="ECO:0000256" key="2">
    <source>
        <dbReference type="ARBA" id="ARBA00008520"/>
    </source>
</evidence>
<feature type="transmembrane region" description="Helical" evidence="9">
    <location>
        <begin position="558"/>
        <end position="576"/>
    </location>
</feature>
<organism evidence="11 12">
    <name type="scientific">Pelagicoccus enzymogenes</name>
    <dbReference type="NCBI Taxonomy" id="2773457"/>
    <lineage>
        <taxon>Bacteria</taxon>
        <taxon>Pseudomonadati</taxon>
        <taxon>Verrucomicrobiota</taxon>
        <taxon>Opitutia</taxon>
        <taxon>Puniceicoccales</taxon>
        <taxon>Pelagicoccaceae</taxon>
        <taxon>Pelagicoccus</taxon>
    </lineage>
</organism>
<evidence type="ECO:0000256" key="9">
    <source>
        <dbReference type="SAM" id="Phobius"/>
    </source>
</evidence>
<dbReference type="EMBL" id="JACYFG010000051">
    <property type="protein sequence ID" value="MBD5781626.1"/>
    <property type="molecule type" value="Genomic_DNA"/>
</dbReference>
<keyword evidence="7 9" id="KW-1133">Transmembrane helix</keyword>
<name>A0A927FD79_9BACT</name>
<proteinExistence type="inferred from homology"/>
<evidence type="ECO:0000313" key="12">
    <source>
        <dbReference type="Proteomes" id="UP000622317"/>
    </source>
</evidence>
<evidence type="ECO:0000256" key="1">
    <source>
        <dbReference type="ARBA" id="ARBA00004651"/>
    </source>
</evidence>
<evidence type="ECO:0000256" key="6">
    <source>
        <dbReference type="ARBA" id="ARBA00022729"/>
    </source>
</evidence>
<dbReference type="Gene3D" id="1.10.3720.10">
    <property type="entry name" value="MetI-like"/>
    <property type="match status" value="1"/>
</dbReference>
<keyword evidence="6" id="KW-0732">Signal</keyword>
<comment type="subcellular location">
    <subcellularLocation>
        <location evidence="1">Cell membrane</location>
        <topology evidence="1">Multi-pass membrane protein</topology>
    </subcellularLocation>
</comment>
<feature type="transmembrane region" description="Helical" evidence="9">
    <location>
        <begin position="526"/>
        <end position="546"/>
    </location>
</feature>
<keyword evidence="12" id="KW-1185">Reference proteome</keyword>
<comment type="similarity">
    <text evidence="2">Belongs to the bacterial solute-binding protein 1 family.</text>
</comment>
<dbReference type="InterPro" id="IPR035906">
    <property type="entry name" value="MetI-like_sf"/>
</dbReference>
<comment type="caution">
    <text evidence="11">The sequence shown here is derived from an EMBL/GenBank/DDBJ whole genome shotgun (WGS) entry which is preliminary data.</text>
</comment>
<protein>
    <submittedName>
        <fullName evidence="11">Extracellular solute-binding protein</fullName>
    </submittedName>
</protein>
<feature type="transmembrane region" description="Helical" evidence="9">
    <location>
        <begin position="766"/>
        <end position="785"/>
    </location>
</feature>
<dbReference type="InterPro" id="IPR006061">
    <property type="entry name" value="SBP_1_CS"/>
</dbReference>
<dbReference type="Gene3D" id="3.40.190.10">
    <property type="entry name" value="Periplasmic binding protein-like II"/>
    <property type="match status" value="1"/>
</dbReference>
<evidence type="ECO:0000259" key="10">
    <source>
        <dbReference type="PROSITE" id="PS50928"/>
    </source>
</evidence>
<dbReference type="GO" id="GO:0005886">
    <property type="term" value="C:plasma membrane"/>
    <property type="evidence" value="ECO:0007669"/>
    <property type="project" value="UniProtKB-SubCell"/>
</dbReference>
<sequence>MVSILQLSLSRVVLVFTMLACWLPATLAGRSASLLPAKKETIRFATDRTNYKAAFEEIARRYEALHPNVEIELTFTTGNQLATYVRTREAAGLELMPDIYNGNMTKGYDALGKWVALTPYLEQTNPYTGKKFIDSFRELNVYEFDNYGGELYMLPLDLISVGIYYNKDIFEELELREPQSWNELLDTCRAIKAAGYTPFSMPGDFSSIWAGNIGWLVRALNDAYLRDKIPLLAAQPGDWDFDPIAHSDFTYDPANPFFDRQIPLNAERVINGIESGKIDFRSEAFRRIYLRLQELSQFFQKGYIGSDIASAQNAFMRQEAAMMLAGSQFIFTHDQYQKNSAPDRRFKTGVMWLPPIQDDPLVSGPIRGFFNGGTLLSVTKKPDPEHERRVMDFLMFIATPESGQLLHDLTLENGYNLSGPLTIKGVTMLPGLEEQYQAFGGNGVVKLEFRGLFDEQKSVGDFVVHLQDYLGGRTDLDRFLEAYDRSMKEAVLRLRANYQYDLDPTTRDFLPVRERKTDAWNPFDNGLLAIAILLSAYCVFALANILKAKSEHRPKATIGFMLLTPTILLLLVFNYWPAISSIYFSLTDWSSWRYPNFIGLKNFSRVLQDDQFLFGLLNMLILLIASVIKATVFPFFAAQLLLCVSNTRVQRIFRGILLFPTLVPAIVIVLIWKNLYNPTSGLINQTLVAIGAETFASSWLGEHSLALASIIFMGFPWVGAIGLLIYLASLMNISDDIKDAYALESDSTLARIRNIDIPLVRSETRLLIILAVIGSIQEIQAILLMTGGGPGLSTHVPAYSMYKEAFLYGNFGYGAAIGTVLFLFILCVTLLNLKFLKKSEGYS</sequence>
<evidence type="ECO:0000256" key="3">
    <source>
        <dbReference type="ARBA" id="ARBA00022448"/>
    </source>
</evidence>
<feature type="domain" description="ABC transmembrane type-1" evidence="10">
    <location>
        <begin position="616"/>
        <end position="832"/>
    </location>
</feature>
<feature type="transmembrane region" description="Helical" evidence="9">
    <location>
        <begin position="705"/>
        <end position="728"/>
    </location>
</feature>
<dbReference type="PROSITE" id="PS01037">
    <property type="entry name" value="SBP_BACTERIAL_1"/>
    <property type="match status" value="1"/>
</dbReference>
<dbReference type="PANTHER" id="PTHR30193:SF37">
    <property type="entry name" value="INNER MEMBRANE ABC TRANSPORTER PERMEASE PROTEIN YCJO"/>
    <property type="match status" value="1"/>
</dbReference>
<evidence type="ECO:0000313" key="11">
    <source>
        <dbReference type="EMBL" id="MBD5781626.1"/>
    </source>
</evidence>
<dbReference type="Pfam" id="PF01547">
    <property type="entry name" value="SBP_bac_1"/>
    <property type="match status" value="1"/>
</dbReference>
<accession>A0A927FD79</accession>
<evidence type="ECO:0000256" key="5">
    <source>
        <dbReference type="ARBA" id="ARBA00022692"/>
    </source>
</evidence>
<feature type="transmembrane region" description="Helical" evidence="9">
    <location>
        <begin position="805"/>
        <end position="833"/>
    </location>
</feature>
<keyword evidence="4" id="KW-1003">Cell membrane</keyword>
<dbReference type="InterPro" id="IPR006059">
    <property type="entry name" value="SBP"/>
</dbReference>
<evidence type="ECO:0000256" key="8">
    <source>
        <dbReference type="ARBA" id="ARBA00023136"/>
    </source>
</evidence>
<dbReference type="InterPro" id="IPR051393">
    <property type="entry name" value="ABC_transporter_permease"/>
</dbReference>
<gene>
    <name evidence="11" type="ORF">IEN85_19145</name>
</gene>
<evidence type="ECO:0000256" key="4">
    <source>
        <dbReference type="ARBA" id="ARBA00022475"/>
    </source>
</evidence>
<dbReference type="SUPFAM" id="SSF53850">
    <property type="entry name" value="Periplasmic binding protein-like II"/>
    <property type="match status" value="1"/>
</dbReference>
<dbReference type="SUPFAM" id="SSF161098">
    <property type="entry name" value="MetI-like"/>
    <property type="match status" value="1"/>
</dbReference>
<dbReference type="InterPro" id="IPR000515">
    <property type="entry name" value="MetI-like"/>
</dbReference>
<dbReference type="RefSeq" id="WP_191618711.1">
    <property type="nucleotide sequence ID" value="NZ_JACYFG010000051.1"/>
</dbReference>
<dbReference type="PANTHER" id="PTHR30193">
    <property type="entry name" value="ABC TRANSPORTER PERMEASE PROTEIN"/>
    <property type="match status" value="1"/>
</dbReference>
<feature type="transmembrane region" description="Helical" evidence="9">
    <location>
        <begin position="612"/>
        <end position="640"/>
    </location>
</feature>
<reference evidence="11" key="1">
    <citation type="submission" date="2020-09" db="EMBL/GenBank/DDBJ databases">
        <title>Pelagicoccus enzymogenes sp. nov. with an EPS production, isolated from marine sediment.</title>
        <authorList>
            <person name="Feng X."/>
        </authorList>
    </citation>
    <scope>NUCLEOTIDE SEQUENCE</scope>
    <source>
        <strain evidence="11">NFK12</strain>
    </source>
</reference>
<dbReference type="Proteomes" id="UP000622317">
    <property type="component" value="Unassembled WGS sequence"/>
</dbReference>